<dbReference type="InterPro" id="IPR005064">
    <property type="entry name" value="BUG"/>
</dbReference>
<reference evidence="3 4" key="1">
    <citation type="submission" date="2019-07" db="EMBL/GenBank/DDBJ databases">
        <title>Whole genome shotgun sequence of Reyranella soli NBRC 108950.</title>
        <authorList>
            <person name="Hosoyama A."/>
            <person name="Uohara A."/>
            <person name="Ohji S."/>
            <person name="Ichikawa N."/>
        </authorList>
    </citation>
    <scope>NUCLEOTIDE SEQUENCE [LARGE SCALE GENOMIC DNA]</scope>
    <source>
        <strain evidence="3 4">NBRC 108950</strain>
    </source>
</reference>
<dbReference type="Gene3D" id="3.40.190.150">
    <property type="entry name" value="Bordetella uptake gene, domain 1"/>
    <property type="match status" value="1"/>
</dbReference>
<name>A0A512NB98_9HYPH</name>
<dbReference type="PANTHER" id="PTHR42928:SF5">
    <property type="entry name" value="BLR1237 PROTEIN"/>
    <property type="match status" value="1"/>
</dbReference>
<dbReference type="AlphaFoldDB" id="A0A512NB98"/>
<feature type="signal peptide" evidence="2">
    <location>
        <begin position="1"/>
        <end position="22"/>
    </location>
</feature>
<evidence type="ECO:0008006" key="5">
    <source>
        <dbReference type="Google" id="ProtNLM"/>
    </source>
</evidence>
<dbReference type="PANTHER" id="PTHR42928">
    <property type="entry name" value="TRICARBOXYLATE-BINDING PROTEIN"/>
    <property type="match status" value="1"/>
</dbReference>
<dbReference type="InterPro" id="IPR042100">
    <property type="entry name" value="Bug_dom1"/>
</dbReference>
<keyword evidence="2" id="KW-0732">Signal</keyword>
<dbReference type="Gene3D" id="3.40.190.10">
    <property type="entry name" value="Periplasmic binding protein-like II"/>
    <property type="match status" value="1"/>
</dbReference>
<evidence type="ECO:0000256" key="1">
    <source>
        <dbReference type="ARBA" id="ARBA00006987"/>
    </source>
</evidence>
<comment type="similarity">
    <text evidence="1">Belongs to the UPF0065 (bug) family.</text>
</comment>
<evidence type="ECO:0000313" key="4">
    <source>
        <dbReference type="Proteomes" id="UP000321058"/>
    </source>
</evidence>
<proteinExistence type="inferred from homology"/>
<organism evidence="3 4">
    <name type="scientific">Reyranella soli</name>
    <dbReference type="NCBI Taxonomy" id="1230389"/>
    <lineage>
        <taxon>Bacteria</taxon>
        <taxon>Pseudomonadati</taxon>
        <taxon>Pseudomonadota</taxon>
        <taxon>Alphaproteobacteria</taxon>
        <taxon>Hyphomicrobiales</taxon>
        <taxon>Reyranellaceae</taxon>
        <taxon>Reyranella</taxon>
    </lineage>
</organism>
<dbReference type="PIRSF" id="PIRSF017082">
    <property type="entry name" value="YflP"/>
    <property type="match status" value="1"/>
</dbReference>
<dbReference type="Pfam" id="PF03401">
    <property type="entry name" value="TctC"/>
    <property type="match status" value="1"/>
</dbReference>
<dbReference type="Proteomes" id="UP000321058">
    <property type="component" value="Unassembled WGS sequence"/>
</dbReference>
<accession>A0A512NB98</accession>
<keyword evidence="4" id="KW-1185">Reference proteome</keyword>
<comment type="caution">
    <text evidence="3">The sequence shown here is derived from an EMBL/GenBank/DDBJ whole genome shotgun (WGS) entry which is preliminary data.</text>
</comment>
<sequence length="319" mass="33674">MIGRRTLLAATAGLLIAGGANAQPKYPSEPVKLVVPRAPGGGSDILARLLQPALEKKLGVPVIVDNRPDAAAVMGATIVTKAKPDGYMLLLTDNSFYQNPAILDSLPYDTLKGFTAITMLAQAPVILIVHPDVPAKTMAELIELAKKTNLTFASGGVGSSTHLMGVMVNLKAGTNITHVPFKSSGQALISLLGAHVSMQYGGLASAPPYIKDGKVRPLAITGDKRDPALADVPTFKESGLEGVDVSSVWGLHAPPGTSIEIRRAVRDAVAEVMRDPEVAKQLAERGYQTIASTPEDHQKQTDALVSQWIEVGKKVNLKE</sequence>
<dbReference type="RefSeq" id="WP_170303133.1">
    <property type="nucleotide sequence ID" value="NZ_BKAJ01000057.1"/>
</dbReference>
<protein>
    <recommendedName>
        <fullName evidence="5">MFS transporter</fullName>
    </recommendedName>
</protein>
<gene>
    <name evidence="3" type="ORF">RSO01_33860</name>
</gene>
<dbReference type="EMBL" id="BKAJ01000057">
    <property type="protein sequence ID" value="GEP56220.1"/>
    <property type="molecule type" value="Genomic_DNA"/>
</dbReference>
<dbReference type="SUPFAM" id="SSF53850">
    <property type="entry name" value="Periplasmic binding protein-like II"/>
    <property type="match status" value="1"/>
</dbReference>
<evidence type="ECO:0000256" key="2">
    <source>
        <dbReference type="SAM" id="SignalP"/>
    </source>
</evidence>
<evidence type="ECO:0000313" key="3">
    <source>
        <dbReference type="EMBL" id="GEP56220.1"/>
    </source>
</evidence>
<feature type="chain" id="PRO_5021926693" description="MFS transporter" evidence="2">
    <location>
        <begin position="23"/>
        <end position="319"/>
    </location>
</feature>